<gene>
    <name evidence="8" type="ORF">DT065_03780</name>
</gene>
<sequence length="235" mass="26469">MNIQKISTKKISEQVAEQLEQSIAEGHLPAGEKLQSVRELCEQFQVGRSAVRDAITVLKGKGMVNVVQGEGTFVTAPSEWQPFGTFTLNDETAIRDVYTVRKWMEIGIAEEAALHRDEAHLATMEKWLEAEEGWEADYRFHITLAKATGNDMFVHLMEAISTNMKKALMDCHRMIAANADVAKKIEGQHASIYEAVKQRDSQAAKDIMQTHLIYVEDLLRQSLKEEDHATANARE</sequence>
<evidence type="ECO:0000256" key="5">
    <source>
        <dbReference type="ARBA" id="ARBA00037357"/>
    </source>
</evidence>
<keyword evidence="9" id="KW-1185">Reference proteome</keyword>
<evidence type="ECO:0000256" key="2">
    <source>
        <dbReference type="ARBA" id="ARBA00023015"/>
    </source>
</evidence>
<dbReference type="KEGG" id="rue:DT065_03780"/>
<dbReference type="EMBL" id="CP031092">
    <property type="protein sequence ID" value="AXF55225.1"/>
    <property type="molecule type" value="Genomic_DNA"/>
</dbReference>
<dbReference type="InterPro" id="IPR000524">
    <property type="entry name" value="Tscrpt_reg_HTH_GntR"/>
</dbReference>
<dbReference type="InterPro" id="IPR008920">
    <property type="entry name" value="TF_FadR/GntR_C"/>
</dbReference>
<dbReference type="Pfam" id="PF00392">
    <property type="entry name" value="GntR"/>
    <property type="match status" value="1"/>
</dbReference>
<organism evidence="8 9">
    <name type="scientific">Salicibibacter kimchii</name>
    <dbReference type="NCBI Taxonomy" id="2099786"/>
    <lineage>
        <taxon>Bacteria</taxon>
        <taxon>Bacillati</taxon>
        <taxon>Bacillota</taxon>
        <taxon>Bacilli</taxon>
        <taxon>Bacillales</taxon>
        <taxon>Bacillaceae</taxon>
        <taxon>Salicibibacter</taxon>
    </lineage>
</organism>
<feature type="domain" description="HTH gntR-type" evidence="7">
    <location>
        <begin position="9"/>
        <end position="77"/>
    </location>
</feature>
<dbReference type="InterPro" id="IPR011711">
    <property type="entry name" value="GntR_C"/>
</dbReference>
<keyword evidence="2" id="KW-0805">Transcription regulation</keyword>
<dbReference type="GO" id="GO:0003677">
    <property type="term" value="F:DNA binding"/>
    <property type="evidence" value="ECO:0007669"/>
    <property type="project" value="UniProtKB-KW"/>
</dbReference>
<dbReference type="SUPFAM" id="SSF48008">
    <property type="entry name" value="GntR ligand-binding domain-like"/>
    <property type="match status" value="1"/>
</dbReference>
<keyword evidence="4" id="KW-0804">Transcription</keyword>
<dbReference type="PANTHER" id="PTHR43537:SF34">
    <property type="entry name" value="PYRUVATE DEHYDROGENASE COMPLEX REPRESSOR"/>
    <property type="match status" value="1"/>
</dbReference>
<dbReference type="Pfam" id="PF07729">
    <property type="entry name" value="FCD"/>
    <property type="match status" value="1"/>
</dbReference>
<evidence type="ECO:0000256" key="4">
    <source>
        <dbReference type="ARBA" id="ARBA00023163"/>
    </source>
</evidence>
<dbReference type="PROSITE" id="PS50949">
    <property type="entry name" value="HTH_GNTR"/>
    <property type="match status" value="1"/>
</dbReference>
<dbReference type="PRINTS" id="PR00035">
    <property type="entry name" value="HTHGNTR"/>
</dbReference>
<comment type="function">
    <text evidence="5">Transcriptional repressor for the pyruvate dehydrogenase complex genes aceEF and lpd.</text>
</comment>
<dbReference type="CDD" id="cd07377">
    <property type="entry name" value="WHTH_GntR"/>
    <property type="match status" value="1"/>
</dbReference>
<dbReference type="RefSeq" id="WP_114371019.1">
    <property type="nucleotide sequence ID" value="NZ_CP031092.1"/>
</dbReference>
<dbReference type="SMART" id="SM00895">
    <property type="entry name" value="FCD"/>
    <property type="match status" value="1"/>
</dbReference>
<dbReference type="SUPFAM" id="SSF46785">
    <property type="entry name" value="Winged helix' DNA-binding domain"/>
    <property type="match status" value="1"/>
</dbReference>
<evidence type="ECO:0000313" key="9">
    <source>
        <dbReference type="Proteomes" id="UP000252100"/>
    </source>
</evidence>
<dbReference type="GO" id="GO:0003700">
    <property type="term" value="F:DNA-binding transcription factor activity"/>
    <property type="evidence" value="ECO:0007669"/>
    <property type="project" value="InterPro"/>
</dbReference>
<reference evidence="8 9" key="1">
    <citation type="journal article" date="2018" name="J. Microbiol.">
        <title>Salicibibacter kimchii gen. nov., sp. nov., a moderately halophilic and alkalitolerant bacterium in the family Bacillaceae, isolated from kimchi.</title>
        <authorList>
            <person name="Jang J.Y."/>
            <person name="Oh Y.J."/>
            <person name="Lim S.K."/>
            <person name="Park H.K."/>
            <person name="Lee C."/>
            <person name="Kim J.Y."/>
            <person name="Lee M.A."/>
            <person name="Choi H.J."/>
        </authorList>
    </citation>
    <scope>NUCLEOTIDE SEQUENCE [LARGE SCALE GENOMIC DNA]</scope>
    <source>
        <strain evidence="8 9">NKC1-1</strain>
    </source>
</reference>
<evidence type="ECO:0000313" key="8">
    <source>
        <dbReference type="EMBL" id="AXF55225.1"/>
    </source>
</evidence>
<name>A0A345BW94_9BACI</name>
<accession>A0A345BW94</accession>
<protein>
    <recommendedName>
        <fullName evidence="6">Pyruvate dehydrogenase complex repressor</fullName>
    </recommendedName>
</protein>
<dbReference type="PANTHER" id="PTHR43537">
    <property type="entry name" value="TRANSCRIPTIONAL REGULATOR, GNTR FAMILY"/>
    <property type="match status" value="1"/>
</dbReference>
<dbReference type="Gene3D" id="1.20.120.530">
    <property type="entry name" value="GntR ligand-binding domain-like"/>
    <property type="match status" value="1"/>
</dbReference>
<keyword evidence="3" id="KW-0238">DNA-binding</keyword>
<dbReference type="InterPro" id="IPR036390">
    <property type="entry name" value="WH_DNA-bd_sf"/>
</dbReference>
<dbReference type="InterPro" id="IPR036388">
    <property type="entry name" value="WH-like_DNA-bd_sf"/>
</dbReference>
<evidence type="ECO:0000259" key="7">
    <source>
        <dbReference type="PROSITE" id="PS50949"/>
    </source>
</evidence>
<keyword evidence="1" id="KW-0678">Repressor</keyword>
<evidence type="ECO:0000256" key="3">
    <source>
        <dbReference type="ARBA" id="ARBA00023125"/>
    </source>
</evidence>
<dbReference type="OrthoDB" id="9782299at2"/>
<evidence type="ECO:0000256" key="6">
    <source>
        <dbReference type="ARBA" id="ARBA00039592"/>
    </source>
</evidence>
<dbReference type="AlphaFoldDB" id="A0A345BW94"/>
<evidence type="ECO:0000256" key="1">
    <source>
        <dbReference type="ARBA" id="ARBA00022491"/>
    </source>
</evidence>
<proteinExistence type="predicted"/>
<dbReference type="SMART" id="SM00345">
    <property type="entry name" value="HTH_GNTR"/>
    <property type="match status" value="1"/>
</dbReference>
<dbReference type="Proteomes" id="UP000252100">
    <property type="component" value="Chromosome"/>
</dbReference>
<dbReference type="Gene3D" id="1.10.10.10">
    <property type="entry name" value="Winged helix-like DNA-binding domain superfamily/Winged helix DNA-binding domain"/>
    <property type="match status" value="1"/>
</dbReference>